<evidence type="ECO:0000313" key="6">
    <source>
        <dbReference type="Proteomes" id="UP000887540"/>
    </source>
</evidence>
<evidence type="ECO:0000313" key="7">
    <source>
        <dbReference type="WBParaSite" id="ACRNAN_Path_641.g2385.t1"/>
    </source>
</evidence>
<dbReference type="Proteomes" id="UP000887540">
    <property type="component" value="Unplaced"/>
</dbReference>
<dbReference type="SUPFAM" id="SSF51161">
    <property type="entry name" value="Trimeric LpxA-like enzymes"/>
    <property type="match status" value="1"/>
</dbReference>
<evidence type="ECO:0000256" key="5">
    <source>
        <dbReference type="ARBA" id="ARBA00034865"/>
    </source>
</evidence>
<accession>A0A914C9Q4</accession>
<dbReference type="CDD" id="cd03359">
    <property type="entry name" value="LbH_Dynactin_5"/>
    <property type="match status" value="1"/>
</dbReference>
<proteinExistence type="inferred from homology"/>
<evidence type="ECO:0000256" key="2">
    <source>
        <dbReference type="ARBA" id="ARBA00022490"/>
    </source>
</evidence>
<dbReference type="InterPro" id="IPR047125">
    <property type="entry name" value="DCTN5"/>
</dbReference>
<dbReference type="GO" id="GO:0005869">
    <property type="term" value="C:dynactin complex"/>
    <property type="evidence" value="ECO:0007669"/>
    <property type="project" value="TreeGrafter"/>
</dbReference>
<evidence type="ECO:0000256" key="4">
    <source>
        <dbReference type="ARBA" id="ARBA00034706"/>
    </source>
</evidence>
<name>A0A914C9Q4_9BILA</name>
<keyword evidence="6" id="KW-1185">Reference proteome</keyword>
<dbReference type="WBParaSite" id="ACRNAN_Path_641.g2385.t1">
    <property type="protein sequence ID" value="ACRNAN_Path_641.g2385.t1"/>
    <property type="gene ID" value="ACRNAN_Path_641.g2385"/>
</dbReference>
<sequence>MELPLRHVEAEETIETSLGNKISRKCAIYGSQNIVLNGNCILMRDGIIRGDLASIRTGKYCVIGERTVIRPSYKYFSKGLTYFPMHIGDHVYIDEDCVVMAAQVGAFVHIGKDSIIGRSCVIKDCVQILPGSVLAPDTVVPPFTIMAGNPAKMVGELPESTVQLMAQATKSFYENYVARPKAVNK</sequence>
<protein>
    <recommendedName>
        <fullName evidence="5">Dynactin subunit 5</fullName>
    </recommendedName>
</protein>
<dbReference type="AlphaFoldDB" id="A0A914C9Q4"/>
<keyword evidence="3" id="KW-0206">Cytoskeleton</keyword>
<evidence type="ECO:0000256" key="1">
    <source>
        <dbReference type="ARBA" id="ARBA00004245"/>
    </source>
</evidence>
<comment type="similarity">
    <text evidence="4">Belongs to the dynactin subunits 5/6 family. Dynactin subunit 5 subfamily.</text>
</comment>
<comment type="subcellular location">
    <subcellularLocation>
        <location evidence="1">Cytoplasm</location>
        <location evidence="1">Cytoskeleton</location>
    </subcellularLocation>
</comment>
<dbReference type="PANTHER" id="PTHR46126">
    <property type="entry name" value="DYNACTIN SUBUNIT 5"/>
    <property type="match status" value="1"/>
</dbReference>
<dbReference type="Pfam" id="PF21711">
    <property type="entry name" value="DCTN5"/>
    <property type="match status" value="1"/>
</dbReference>
<organism evidence="6 7">
    <name type="scientific">Acrobeloides nanus</name>
    <dbReference type="NCBI Taxonomy" id="290746"/>
    <lineage>
        <taxon>Eukaryota</taxon>
        <taxon>Metazoa</taxon>
        <taxon>Ecdysozoa</taxon>
        <taxon>Nematoda</taxon>
        <taxon>Chromadorea</taxon>
        <taxon>Rhabditida</taxon>
        <taxon>Tylenchina</taxon>
        <taxon>Cephalobomorpha</taxon>
        <taxon>Cephaloboidea</taxon>
        <taxon>Cephalobidae</taxon>
        <taxon>Acrobeloides</taxon>
    </lineage>
</organism>
<dbReference type="InterPro" id="IPR011004">
    <property type="entry name" value="Trimer_LpxA-like_sf"/>
</dbReference>
<reference evidence="7" key="1">
    <citation type="submission" date="2022-11" db="UniProtKB">
        <authorList>
            <consortium name="WormBaseParasite"/>
        </authorList>
    </citation>
    <scope>IDENTIFICATION</scope>
</reference>
<keyword evidence="2" id="KW-0963">Cytoplasm</keyword>
<dbReference type="PANTHER" id="PTHR46126:SF1">
    <property type="entry name" value="DYNACTIN SUBUNIT 5"/>
    <property type="match status" value="1"/>
</dbReference>
<dbReference type="Gene3D" id="2.160.10.10">
    <property type="entry name" value="Hexapeptide repeat proteins"/>
    <property type="match status" value="1"/>
</dbReference>
<evidence type="ECO:0000256" key="3">
    <source>
        <dbReference type="ARBA" id="ARBA00023212"/>
    </source>
</evidence>